<accession>I3U3H8</accession>
<dbReference type="RefSeq" id="WP_002338469.1">
    <property type="nucleotide sequence ID" value="NC_017960.1"/>
</dbReference>
<keyword evidence="2" id="KW-1185">Reference proteome</keyword>
<dbReference type="Proteomes" id="UP000005269">
    <property type="component" value="Chromosome"/>
</dbReference>
<reference evidence="1 2" key="1">
    <citation type="journal article" date="2012" name="BMC Microbiol.">
        <title>Complete genome sequence of Enterococcus faecium strain TX16 and comparative genomic analysis of Enterococcus faecium genomes.</title>
        <authorList>
            <person name="Qin X."/>
            <person name="Galloway-Pena J.R."/>
            <person name="Sillanpaa J."/>
            <person name="Hyeob Roh J."/>
            <person name="Nallapareddy S.R."/>
            <person name="Chowdhury S."/>
            <person name="Bourgogne A."/>
            <person name="Choudhury T."/>
            <person name="Munzy D.M."/>
            <person name="Buhay C.J."/>
            <person name="Ding Y."/>
            <person name="Dugan-Rocha S."/>
            <person name="Liu W."/>
            <person name="Kovar C."/>
            <person name="Sodergren E."/>
            <person name="Highlander S."/>
            <person name="Petrosino J.F."/>
            <person name="Worley K.C."/>
            <person name="Gibbs R.A."/>
            <person name="Weinstock G.M."/>
            <person name="Murray B.E."/>
        </authorList>
    </citation>
    <scope>NUCLEOTIDE SEQUENCE [LARGE SCALE GENOMIC DNA]</scope>
    <source>
        <strain evidence="2">ATCC BAA-472 / TX0016 / DO</strain>
    </source>
</reference>
<dbReference type="HOGENOM" id="CLU_3043105_0_0_9"/>
<proteinExistence type="predicted"/>
<gene>
    <name evidence="1" type="ORF">HMPREF0351_11942</name>
</gene>
<protein>
    <recommendedName>
        <fullName evidence="3">Mannose-6-phosphate isomerase</fullName>
    </recommendedName>
</protein>
<dbReference type="EMBL" id="CP003583">
    <property type="protein sequence ID" value="AFK59566.1"/>
    <property type="molecule type" value="Genomic_DNA"/>
</dbReference>
<organism evidence="1 2">
    <name type="scientific">Enterococcus faecium (strain ATCC BAA-472 / TX0016 / DO)</name>
    <dbReference type="NCBI Taxonomy" id="333849"/>
    <lineage>
        <taxon>Bacteria</taxon>
        <taxon>Bacillati</taxon>
        <taxon>Bacillota</taxon>
        <taxon>Bacilli</taxon>
        <taxon>Lactobacillales</taxon>
        <taxon>Enterococcaceae</taxon>
        <taxon>Enterococcus</taxon>
    </lineage>
</organism>
<name>I3U3H8_ENTFD</name>
<dbReference type="Gene3D" id="2.60.120.10">
    <property type="entry name" value="Jelly Rolls"/>
    <property type="match status" value="1"/>
</dbReference>
<dbReference type="SUPFAM" id="SSF51182">
    <property type="entry name" value="RmlC-like cupins"/>
    <property type="match status" value="1"/>
</dbReference>
<dbReference type="InterPro" id="IPR011051">
    <property type="entry name" value="RmlC_Cupin_sf"/>
</dbReference>
<sequence length="54" mass="6186">MQKSFLLKDYLWEGNRLNDEFAKGIEMSPFAETWECSTHPDGPSFVVSGQYQGI</sequence>
<evidence type="ECO:0000313" key="2">
    <source>
        <dbReference type="Proteomes" id="UP000005269"/>
    </source>
</evidence>
<dbReference type="InterPro" id="IPR014710">
    <property type="entry name" value="RmlC-like_jellyroll"/>
</dbReference>
<evidence type="ECO:0000313" key="1">
    <source>
        <dbReference type="EMBL" id="AFK59566.1"/>
    </source>
</evidence>
<evidence type="ECO:0008006" key="3">
    <source>
        <dbReference type="Google" id="ProtNLM"/>
    </source>
</evidence>
<dbReference type="AlphaFoldDB" id="I3U3H8"/>
<dbReference type="KEGG" id="efu:HMPREF0351_11942"/>